<protein>
    <submittedName>
        <fullName evidence="2">Uncharacterized protein</fullName>
    </submittedName>
</protein>
<sequence length="75" mass="7918">MRAVGNVLAGGNPATPSLGLPMGEREDLEVVRARHEAKRTRAAGPWAFASTSSARVLGDALIDEQRTARLFEGAS</sequence>
<comment type="caution">
    <text evidence="2">The sequence shown here is derived from an EMBL/GenBank/DDBJ whole genome shotgun (WGS) entry which is preliminary data.</text>
</comment>
<evidence type="ECO:0000313" key="3">
    <source>
        <dbReference type="Proteomes" id="UP001596305"/>
    </source>
</evidence>
<organism evidence="2 3">
    <name type="scientific">Oerskovia paurometabola</name>
    <dbReference type="NCBI Taxonomy" id="162170"/>
    <lineage>
        <taxon>Bacteria</taxon>
        <taxon>Bacillati</taxon>
        <taxon>Actinomycetota</taxon>
        <taxon>Actinomycetes</taxon>
        <taxon>Micrococcales</taxon>
        <taxon>Cellulomonadaceae</taxon>
        <taxon>Oerskovia</taxon>
    </lineage>
</organism>
<dbReference type="EMBL" id="JBHSTM010000004">
    <property type="protein sequence ID" value="MFC6424686.1"/>
    <property type="molecule type" value="Genomic_DNA"/>
</dbReference>
<gene>
    <name evidence="2" type="ORF">ACFP71_07610</name>
</gene>
<dbReference type="Proteomes" id="UP001596305">
    <property type="component" value="Unassembled WGS sequence"/>
</dbReference>
<dbReference type="RefSeq" id="WP_204809302.1">
    <property type="nucleotide sequence ID" value="NZ_BAAAIY010000003.1"/>
</dbReference>
<evidence type="ECO:0000256" key="1">
    <source>
        <dbReference type="SAM" id="MobiDB-lite"/>
    </source>
</evidence>
<proteinExistence type="predicted"/>
<feature type="region of interest" description="Disordered" evidence="1">
    <location>
        <begin position="1"/>
        <end position="23"/>
    </location>
</feature>
<name>A0ABW1XB89_9CELL</name>
<keyword evidence="3" id="KW-1185">Reference proteome</keyword>
<evidence type="ECO:0000313" key="2">
    <source>
        <dbReference type="EMBL" id="MFC6424686.1"/>
    </source>
</evidence>
<accession>A0ABW1XB89</accession>
<reference evidence="3" key="1">
    <citation type="journal article" date="2019" name="Int. J. Syst. Evol. Microbiol.">
        <title>The Global Catalogue of Microorganisms (GCM) 10K type strain sequencing project: providing services to taxonomists for standard genome sequencing and annotation.</title>
        <authorList>
            <consortium name="The Broad Institute Genomics Platform"/>
            <consortium name="The Broad Institute Genome Sequencing Center for Infectious Disease"/>
            <person name="Wu L."/>
            <person name="Ma J."/>
        </authorList>
    </citation>
    <scope>NUCLEOTIDE SEQUENCE [LARGE SCALE GENOMIC DNA]</scope>
    <source>
        <strain evidence="3">CCUG 47105</strain>
    </source>
</reference>